<evidence type="ECO:0000256" key="3">
    <source>
        <dbReference type="ARBA" id="ARBA00020071"/>
    </source>
</evidence>
<dbReference type="EMBL" id="JACHOA010000004">
    <property type="protein sequence ID" value="MBB4614154.1"/>
    <property type="molecule type" value="Genomic_DNA"/>
</dbReference>
<dbReference type="InterPro" id="IPR002509">
    <property type="entry name" value="NODB_dom"/>
</dbReference>
<dbReference type="Proteomes" id="UP000538566">
    <property type="component" value="Unassembled WGS sequence"/>
</dbReference>
<comment type="similarity">
    <text evidence="2">Belongs to the polysaccharide deacetylase family.</text>
</comment>
<dbReference type="InterPro" id="IPR011330">
    <property type="entry name" value="Glyco_hydro/deAcase_b/a-brl"/>
</dbReference>
<name>A0A7W7ABV1_9SPHN</name>
<gene>
    <name evidence="6" type="ORF">GGR37_002440</name>
</gene>
<dbReference type="PROSITE" id="PS51677">
    <property type="entry name" value="NODB"/>
    <property type="match status" value="1"/>
</dbReference>
<dbReference type="PANTHER" id="PTHR43123:SF1">
    <property type="entry name" value="POLYSACCHARIDE DEACETYLASE-RELATED"/>
    <property type="match status" value="1"/>
</dbReference>
<accession>A0A7W7ABV1</accession>
<evidence type="ECO:0000313" key="6">
    <source>
        <dbReference type="EMBL" id="MBB4614154.1"/>
    </source>
</evidence>
<reference evidence="6 7" key="1">
    <citation type="submission" date="2020-08" db="EMBL/GenBank/DDBJ databases">
        <title>Genomic Encyclopedia of Type Strains, Phase IV (KMG-IV): sequencing the most valuable type-strain genomes for metagenomic binning, comparative biology and taxonomic classification.</title>
        <authorList>
            <person name="Goeker M."/>
        </authorList>
    </citation>
    <scope>NUCLEOTIDE SEQUENCE [LARGE SCALE GENOMIC DNA]</scope>
    <source>
        <strain evidence="6 7">DSM 17507</strain>
    </source>
</reference>
<proteinExistence type="inferred from homology"/>
<evidence type="ECO:0000256" key="1">
    <source>
        <dbReference type="ARBA" id="ARBA00003236"/>
    </source>
</evidence>
<dbReference type="OrthoDB" id="9787041at2"/>
<dbReference type="RefSeq" id="WP_144903873.1">
    <property type="nucleotide sequence ID" value="NZ_JACHOA010000004.1"/>
</dbReference>
<dbReference type="GO" id="GO:0005975">
    <property type="term" value="P:carbohydrate metabolic process"/>
    <property type="evidence" value="ECO:0007669"/>
    <property type="project" value="InterPro"/>
</dbReference>
<dbReference type="GO" id="GO:0016810">
    <property type="term" value="F:hydrolase activity, acting on carbon-nitrogen (but not peptide) bonds"/>
    <property type="evidence" value="ECO:0007669"/>
    <property type="project" value="InterPro"/>
</dbReference>
<feature type="domain" description="NodB homology" evidence="5">
    <location>
        <begin position="66"/>
        <end position="280"/>
    </location>
</feature>
<comment type="function">
    <text evidence="1">Is involved in generating a small heat-stable compound (Nod), an acylated oligomer of N-acetylglucosamine, that stimulates mitosis in various plant protoplasts.</text>
</comment>
<dbReference type="PANTHER" id="PTHR43123">
    <property type="entry name" value="POLYSACCHARIDE DEACETYLASE-RELATED"/>
    <property type="match status" value="1"/>
</dbReference>
<comment type="caution">
    <text evidence="6">The sequence shown here is derived from an EMBL/GenBank/DDBJ whole genome shotgun (WGS) entry which is preliminary data.</text>
</comment>
<evidence type="ECO:0000313" key="7">
    <source>
        <dbReference type="Proteomes" id="UP000538566"/>
    </source>
</evidence>
<protein>
    <recommendedName>
        <fullName evidence="3">Chitooligosaccharide deacetylase</fullName>
    </recommendedName>
    <alternativeName>
        <fullName evidence="4">Nodulation protein B</fullName>
    </alternativeName>
</protein>
<dbReference type="SUPFAM" id="SSF88713">
    <property type="entry name" value="Glycoside hydrolase/deacetylase"/>
    <property type="match status" value="1"/>
</dbReference>
<keyword evidence="7" id="KW-1185">Reference proteome</keyword>
<evidence type="ECO:0000256" key="4">
    <source>
        <dbReference type="ARBA" id="ARBA00032976"/>
    </source>
</evidence>
<dbReference type="Pfam" id="PF01522">
    <property type="entry name" value="Polysacc_deac_1"/>
    <property type="match status" value="1"/>
</dbReference>
<organism evidence="6 7">
    <name type="scientific">Novosphingobium taihuense</name>
    <dbReference type="NCBI Taxonomy" id="260085"/>
    <lineage>
        <taxon>Bacteria</taxon>
        <taxon>Pseudomonadati</taxon>
        <taxon>Pseudomonadota</taxon>
        <taxon>Alphaproteobacteria</taxon>
        <taxon>Sphingomonadales</taxon>
        <taxon>Sphingomonadaceae</taxon>
        <taxon>Novosphingobium</taxon>
    </lineage>
</organism>
<dbReference type="CDD" id="cd10977">
    <property type="entry name" value="CE4_PuuE_SpCDA1"/>
    <property type="match status" value="1"/>
</dbReference>
<sequence length="300" mass="33335">MSVHRDLTGYGATPPAAQWPGGARIAVQFVINYEEGAENSVLNGDKGSEAFLSDMVGAASHPARAMAMESLYEYGSRAGFWRLHRLFAARRVPVTVFGVAAAMEMNPAAVEAMLEAGWEIASHGLRWIDYQYVPEEVEREHIAQAIALHTRLTGERPLGWYQGRTSPNTARLVVEEGGFLYDADSYADDLPYWDVRHGKPQLIVPYSLDANDMKMVALNGFTEGEQFFRYLRDTFEQLREEGGRMMSVGLHGRIAGKPGRARAVARFLDHVIESGDAWIARRIDIARHWLALHPYAGGAA</sequence>
<dbReference type="InterPro" id="IPR017625">
    <property type="entry name" value="PuuE"/>
</dbReference>
<evidence type="ECO:0000256" key="2">
    <source>
        <dbReference type="ARBA" id="ARBA00010973"/>
    </source>
</evidence>
<dbReference type="AlphaFoldDB" id="A0A7W7ABV1"/>
<dbReference type="Gene3D" id="3.20.20.370">
    <property type="entry name" value="Glycoside hydrolase/deacetylase"/>
    <property type="match status" value="1"/>
</dbReference>
<evidence type="ECO:0000259" key="5">
    <source>
        <dbReference type="PROSITE" id="PS51677"/>
    </source>
</evidence>
<dbReference type="NCBIfam" id="TIGR03212">
    <property type="entry name" value="uraD_N-term-dom"/>
    <property type="match status" value="1"/>
</dbReference>